<dbReference type="PROSITE" id="PS50234">
    <property type="entry name" value="VWFA"/>
    <property type="match status" value="1"/>
</dbReference>
<dbReference type="FunFam" id="3.40.50.410:FF:000026">
    <property type="entry name" value="Collagen, type VI, alpha 1"/>
    <property type="match status" value="1"/>
</dbReference>
<feature type="compositionally biased region" description="Basic and acidic residues" evidence="6">
    <location>
        <begin position="251"/>
        <end position="269"/>
    </location>
</feature>
<feature type="region of interest" description="Disordered" evidence="6">
    <location>
        <begin position="247"/>
        <end position="275"/>
    </location>
</feature>
<dbReference type="SMART" id="SM00327">
    <property type="entry name" value="VWA"/>
    <property type="match status" value="1"/>
</dbReference>
<evidence type="ECO:0000256" key="2">
    <source>
        <dbReference type="ARBA" id="ARBA00022525"/>
    </source>
</evidence>
<evidence type="ECO:0000256" key="3">
    <source>
        <dbReference type="ARBA" id="ARBA00022530"/>
    </source>
</evidence>
<feature type="chain" id="PRO_5035731046" evidence="7">
    <location>
        <begin position="19"/>
        <end position="324"/>
    </location>
</feature>
<evidence type="ECO:0000256" key="4">
    <source>
        <dbReference type="ARBA" id="ARBA00022737"/>
    </source>
</evidence>
<evidence type="ECO:0000256" key="7">
    <source>
        <dbReference type="SAM" id="SignalP"/>
    </source>
</evidence>
<keyword evidence="3" id="KW-0272">Extracellular matrix</keyword>
<feature type="domain" description="VWFA" evidence="8">
    <location>
        <begin position="35"/>
        <end position="232"/>
    </location>
</feature>
<dbReference type="PANTHER" id="PTHR24020">
    <property type="entry name" value="COLLAGEN ALPHA"/>
    <property type="match status" value="1"/>
</dbReference>
<dbReference type="Proteomes" id="UP000677803">
    <property type="component" value="Unassembled WGS sequence"/>
</dbReference>
<reference evidence="9" key="1">
    <citation type="submission" date="2021-05" db="EMBL/GenBank/DDBJ databases">
        <authorList>
            <person name="Tigano A."/>
        </authorList>
    </citation>
    <scope>NUCLEOTIDE SEQUENCE</scope>
</reference>
<dbReference type="PANTHER" id="PTHR24020:SF18">
    <property type="entry name" value="COLLAGEN ALPHA-1(VI) CHAIN"/>
    <property type="match status" value="1"/>
</dbReference>
<dbReference type="InterPro" id="IPR036465">
    <property type="entry name" value="vWFA_dom_sf"/>
</dbReference>
<dbReference type="GO" id="GO:0007155">
    <property type="term" value="P:cell adhesion"/>
    <property type="evidence" value="ECO:0007669"/>
    <property type="project" value="UniProtKB-KW"/>
</dbReference>
<dbReference type="InterPro" id="IPR002035">
    <property type="entry name" value="VWF_A"/>
</dbReference>
<keyword evidence="7" id="KW-0732">Signal</keyword>
<comment type="caution">
    <text evidence="9">The sequence shown here is derived from an EMBL/GenBank/DDBJ whole genome shotgun (WGS) entry which is preliminary data.</text>
</comment>
<dbReference type="EMBL" id="CAJRST010007779">
    <property type="protein sequence ID" value="CAG5897110.1"/>
    <property type="molecule type" value="Genomic_DNA"/>
</dbReference>
<evidence type="ECO:0000256" key="6">
    <source>
        <dbReference type="SAM" id="MobiDB-lite"/>
    </source>
</evidence>
<keyword evidence="5" id="KW-0130">Cell adhesion</keyword>
<evidence type="ECO:0000313" key="9">
    <source>
        <dbReference type="EMBL" id="CAG5897110.1"/>
    </source>
</evidence>
<protein>
    <submittedName>
        <fullName evidence="9">(Atlantic silverside) hypothetical protein</fullName>
    </submittedName>
</protein>
<dbReference type="GO" id="GO:0005615">
    <property type="term" value="C:extracellular space"/>
    <property type="evidence" value="ECO:0007669"/>
    <property type="project" value="TreeGrafter"/>
</dbReference>
<keyword evidence="10" id="KW-1185">Reference proteome</keyword>
<dbReference type="AlphaFoldDB" id="A0A8S4B3A8"/>
<proteinExistence type="predicted"/>
<dbReference type="InterPro" id="IPR050525">
    <property type="entry name" value="ECM_Assembly_Org"/>
</dbReference>
<dbReference type="Pfam" id="PF00092">
    <property type="entry name" value="VWA"/>
    <property type="match status" value="1"/>
</dbReference>
<evidence type="ECO:0000256" key="5">
    <source>
        <dbReference type="ARBA" id="ARBA00022889"/>
    </source>
</evidence>
<evidence type="ECO:0000313" key="10">
    <source>
        <dbReference type="Proteomes" id="UP000677803"/>
    </source>
</evidence>
<evidence type="ECO:0000259" key="8">
    <source>
        <dbReference type="PROSITE" id="PS50234"/>
    </source>
</evidence>
<comment type="subcellular location">
    <subcellularLocation>
        <location evidence="1">Secreted</location>
        <location evidence="1">Extracellular space</location>
        <location evidence="1">Extracellular matrix</location>
    </subcellularLocation>
</comment>
<feature type="signal peptide" evidence="7">
    <location>
        <begin position="1"/>
        <end position="18"/>
    </location>
</feature>
<sequence>METLRSLLTLLCVFLAGAQIQTQIQIPKYEECPVDLFFVLDTSESVALRKKENSFYIDQMKEFTNEFIDELRQMRHHCDRTVTWNSGALHYSDEVIMVKELSDMRTQRQALKDAISKISYIGKGTYTDCAIREALAELLTGGSHYHENKYIVVITDGHPHTGYKEPCGGVQEAANEAKHHGVKVFSVAISPDQEESRLLLIATNRNYRQNFTAADDARSKKTKSIQSIIEIITNETRDACCSYDCTPPGGDKGDRGDDGTKVRCPSDKSGRRKTTNLTWNPLRSLTFFSYLFREKQADRESREKKAASVTWAAVVILVQSATLE</sequence>
<name>A0A8S4B3A8_9TELE</name>
<keyword evidence="4" id="KW-0677">Repeat</keyword>
<evidence type="ECO:0000256" key="1">
    <source>
        <dbReference type="ARBA" id="ARBA00004498"/>
    </source>
</evidence>
<accession>A0A8S4B3A8</accession>
<dbReference type="Gene3D" id="3.40.50.410">
    <property type="entry name" value="von Willebrand factor, type A domain"/>
    <property type="match status" value="1"/>
</dbReference>
<organism evidence="9 10">
    <name type="scientific">Menidia menidia</name>
    <name type="common">Atlantic silverside</name>
    <dbReference type="NCBI Taxonomy" id="238744"/>
    <lineage>
        <taxon>Eukaryota</taxon>
        <taxon>Metazoa</taxon>
        <taxon>Chordata</taxon>
        <taxon>Craniata</taxon>
        <taxon>Vertebrata</taxon>
        <taxon>Euteleostomi</taxon>
        <taxon>Actinopterygii</taxon>
        <taxon>Neopterygii</taxon>
        <taxon>Teleostei</taxon>
        <taxon>Neoteleostei</taxon>
        <taxon>Acanthomorphata</taxon>
        <taxon>Ovalentaria</taxon>
        <taxon>Atherinomorphae</taxon>
        <taxon>Atheriniformes</taxon>
        <taxon>Atherinopsidae</taxon>
        <taxon>Menidiinae</taxon>
        <taxon>Menidia</taxon>
    </lineage>
</organism>
<keyword evidence="2" id="KW-0964">Secreted</keyword>
<gene>
    <name evidence="9" type="ORF">MMEN_LOCUS8152</name>
</gene>
<dbReference type="SUPFAM" id="SSF53300">
    <property type="entry name" value="vWA-like"/>
    <property type="match status" value="1"/>
</dbReference>